<evidence type="ECO:0000256" key="3">
    <source>
        <dbReference type="ARBA" id="ARBA00023163"/>
    </source>
</evidence>
<evidence type="ECO:0000256" key="4">
    <source>
        <dbReference type="PROSITE-ProRule" id="PRU00335"/>
    </source>
</evidence>
<dbReference type="PRINTS" id="PR00455">
    <property type="entry name" value="HTHTETR"/>
</dbReference>
<accession>A0ABV7RAN8</accession>
<protein>
    <submittedName>
        <fullName evidence="6">TetR/AcrR family transcriptional regulator</fullName>
    </submittedName>
</protein>
<dbReference type="Gene3D" id="1.10.357.10">
    <property type="entry name" value="Tetracycline Repressor, domain 2"/>
    <property type="match status" value="1"/>
</dbReference>
<sequence length="183" mass="20002">MKNGSQSRRKNASARVLTAARAIAAREGVSHISFDAIAREAGLSKGGVLYNFPTKRDLMAALLRDMLSEHESLEARLPQDSRQRTLRRHLCSLRTLDAAASDVSMAILAVAAAEPDLLDPLRDALEVDLSCIEAEMKDTSLGRLIFFALQGLRFHSLLALPDGGPSVRNELAQKIEEMIDNAH</sequence>
<evidence type="ECO:0000256" key="2">
    <source>
        <dbReference type="ARBA" id="ARBA00023125"/>
    </source>
</evidence>
<dbReference type="InterPro" id="IPR050109">
    <property type="entry name" value="HTH-type_TetR-like_transc_reg"/>
</dbReference>
<keyword evidence="2 4" id="KW-0238">DNA-binding</keyword>
<keyword evidence="3" id="KW-0804">Transcription</keyword>
<dbReference type="SUPFAM" id="SSF46689">
    <property type="entry name" value="Homeodomain-like"/>
    <property type="match status" value="1"/>
</dbReference>
<dbReference type="InterPro" id="IPR009057">
    <property type="entry name" value="Homeodomain-like_sf"/>
</dbReference>
<dbReference type="Proteomes" id="UP001595721">
    <property type="component" value="Unassembled WGS sequence"/>
</dbReference>
<dbReference type="EMBL" id="JBHRXJ010000031">
    <property type="protein sequence ID" value="MFC3530504.1"/>
    <property type="molecule type" value="Genomic_DNA"/>
</dbReference>
<evidence type="ECO:0000313" key="7">
    <source>
        <dbReference type="Proteomes" id="UP001595721"/>
    </source>
</evidence>
<dbReference type="RefSeq" id="WP_065169882.1">
    <property type="nucleotide sequence ID" value="NZ_JBHRXJ010000031.1"/>
</dbReference>
<dbReference type="PROSITE" id="PS50977">
    <property type="entry name" value="HTH_TETR_2"/>
    <property type="match status" value="1"/>
</dbReference>
<comment type="caution">
    <text evidence="6">The sequence shown here is derived from an EMBL/GenBank/DDBJ whole genome shotgun (WGS) entry which is preliminary data.</text>
</comment>
<evidence type="ECO:0000256" key="1">
    <source>
        <dbReference type="ARBA" id="ARBA00023015"/>
    </source>
</evidence>
<feature type="DNA-binding region" description="H-T-H motif" evidence="4">
    <location>
        <begin position="33"/>
        <end position="52"/>
    </location>
</feature>
<dbReference type="PANTHER" id="PTHR30055">
    <property type="entry name" value="HTH-TYPE TRANSCRIPTIONAL REGULATOR RUTR"/>
    <property type="match status" value="1"/>
</dbReference>
<dbReference type="PANTHER" id="PTHR30055:SF234">
    <property type="entry name" value="HTH-TYPE TRANSCRIPTIONAL REGULATOR BETI"/>
    <property type="match status" value="1"/>
</dbReference>
<gene>
    <name evidence="6" type="ORF">ACFOMH_20270</name>
</gene>
<organism evidence="6 7">
    <name type="scientific">Paracoccus mangrovi</name>
    <dbReference type="NCBI Taxonomy" id="1715645"/>
    <lineage>
        <taxon>Bacteria</taxon>
        <taxon>Pseudomonadati</taxon>
        <taxon>Pseudomonadota</taxon>
        <taxon>Alphaproteobacteria</taxon>
        <taxon>Rhodobacterales</taxon>
        <taxon>Paracoccaceae</taxon>
        <taxon>Paracoccus</taxon>
    </lineage>
</organism>
<evidence type="ECO:0000313" key="6">
    <source>
        <dbReference type="EMBL" id="MFC3530504.1"/>
    </source>
</evidence>
<dbReference type="InterPro" id="IPR041479">
    <property type="entry name" value="TetR_CgmR_C"/>
</dbReference>
<name>A0ABV7RAN8_9RHOB</name>
<keyword evidence="1" id="KW-0805">Transcription regulation</keyword>
<proteinExistence type="predicted"/>
<dbReference type="Pfam" id="PF17937">
    <property type="entry name" value="TetR_C_28"/>
    <property type="match status" value="1"/>
</dbReference>
<feature type="domain" description="HTH tetR-type" evidence="5">
    <location>
        <begin position="10"/>
        <end position="70"/>
    </location>
</feature>
<evidence type="ECO:0000259" key="5">
    <source>
        <dbReference type="PROSITE" id="PS50977"/>
    </source>
</evidence>
<dbReference type="Pfam" id="PF00440">
    <property type="entry name" value="TetR_N"/>
    <property type="match status" value="1"/>
</dbReference>
<keyword evidence="7" id="KW-1185">Reference proteome</keyword>
<reference evidence="7" key="1">
    <citation type="journal article" date="2019" name="Int. J. Syst. Evol. Microbiol.">
        <title>The Global Catalogue of Microorganisms (GCM) 10K type strain sequencing project: providing services to taxonomists for standard genome sequencing and annotation.</title>
        <authorList>
            <consortium name="The Broad Institute Genomics Platform"/>
            <consortium name="The Broad Institute Genome Sequencing Center for Infectious Disease"/>
            <person name="Wu L."/>
            <person name="Ma J."/>
        </authorList>
    </citation>
    <scope>NUCLEOTIDE SEQUENCE [LARGE SCALE GENOMIC DNA]</scope>
    <source>
        <strain evidence="7">KCTC 42899</strain>
    </source>
</reference>
<dbReference type="InterPro" id="IPR001647">
    <property type="entry name" value="HTH_TetR"/>
</dbReference>